<dbReference type="AlphaFoldDB" id="A0A6D2KRY8"/>
<dbReference type="OrthoDB" id="1113173at2759"/>
<proteinExistence type="predicted"/>
<dbReference type="Proteomes" id="UP000467841">
    <property type="component" value="Unassembled WGS sequence"/>
</dbReference>
<dbReference type="Gene3D" id="3.80.10.10">
    <property type="entry name" value="Ribonuclease Inhibitor"/>
    <property type="match status" value="1"/>
</dbReference>
<evidence type="ECO:0000313" key="2">
    <source>
        <dbReference type="Proteomes" id="UP000467841"/>
    </source>
</evidence>
<name>A0A6D2KRY8_9BRAS</name>
<organism evidence="1 2">
    <name type="scientific">Microthlaspi erraticum</name>
    <dbReference type="NCBI Taxonomy" id="1685480"/>
    <lineage>
        <taxon>Eukaryota</taxon>
        <taxon>Viridiplantae</taxon>
        <taxon>Streptophyta</taxon>
        <taxon>Embryophyta</taxon>
        <taxon>Tracheophyta</taxon>
        <taxon>Spermatophyta</taxon>
        <taxon>Magnoliopsida</taxon>
        <taxon>eudicotyledons</taxon>
        <taxon>Gunneridae</taxon>
        <taxon>Pentapetalae</taxon>
        <taxon>rosids</taxon>
        <taxon>malvids</taxon>
        <taxon>Brassicales</taxon>
        <taxon>Brassicaceae</taxon>
        <taxon>Coluteocarpeae</taxon>
        <taxon>Microthlaspi</taxon>
    </lineage>
</organism>
<reference evidence="1" key="1">
    <citation type="submission" date="2020-01" db="EMBL/GenBank/DDBJ databases">
        <authorList>
            <person name="Mishra B."/>
        </authorList>
    </citation>
    <scope>NUCLEOTIDE SEQUENCE [LARGE SCALE GENOMIC DNA]</scope>
</reference>
<sequence>MRIFSNKDEIHTLCFDDSVVVYQNEEEEKSGAERFLNFIVNTLPSSNSLTKIKKFSLRHQSRVPLENDFSRLVYGWIWNAMKQGGLLELHLECSRDQFDIDRVLLTSNTLVKLTLSGNYNFGEDVESLFFPALKSLSILSVSGLGFEEYSRLVNGCPVLEELFITEDDGGDDNDWPYVPSWSTSVESASIRRLVISNDLPYNDSSKEYYDETYFKAPSLVYLDYSSVVFEDYKVVDLVSLVEVKLDLRLWVSKKMFGDVTKLVAGISNVRTLHLSPDSLEVFHFCCKSMPVFNNLLSLSIQSSKEKSWQVMPLLLSSCPNLQTLALKGLLHRVTNKCGDACACIPTKKRCACIHKKKKRKTCCLWTCQVKVLEISEYGGSFQEL</sequence>
<accession>A0A6D2KRY8</accession>
<keyword evidence="2" id="KW-1185">Reference proteome</keyword>
<dbReference type="EMBL" id="CACVBM020001595">
    <property type="protein sequence ID" value="CAA7054826.1"/>
    <property type="molecule type" value="Genomic_DNA"/>
</dbReference>
<evidence type="ECO:0008006" key="3">
    <source>
        <dbReference type="Google" id="ProtNLM"/>
    </source>
</evidence>
<dbReference type="PANTHER" id="PTHR31293">
    <property type="entry name" value="RNI-LIKE SUPERFAMILY PROTEIN"/>
    <property type="match status" value="1"/>
</dbReference>
<dbReference type="PANTHER" id="PTHR31293:SF12">
    <property type="entry name" value="RNI-LIKE SUPERFAMILY PROTEIN"/>
    <property type="match status" value="1"/>
</dbReference>
<dbReference type="SUPFAM" id="SSF52047">
    <property type="entry name" value="RNI-like"/>
    <property type="match status" value="1"/>
</dbReference>
<comment type="caution">
    <text evidence="1">The sequence shown here is derived from an EMBL/GenBank/DDBJ whole genome shotgun (WGS) entry which is preliminary data.</text>
</comment>
<evidence type="ECO:0000313" key="1">
    <source>
        <dbReference type="EMBL" id="CAA7054826.1"/>
    </source>
</evidence>
<protein>
    <recommendedName>
        <fullName evidence="3">FBD domain-containing protein</fullName>
    </recommendedName>
</protein>
<gene>
    <name evidence="1" type="ORF">MERR_LOCUS42062</name>
</gene>
<dbReference type="InterPro" id="IPR032675">
    <property type="entry name" value="LRR_dom_sf"/>
</dbReference>
<dbReference type="InterPro" id="IPR055294">
    <property type="entry name" value="FBL60-like"/>
</dbReference>